<dbReference type="EMBL" id="CP073347">
    <property type="protein sequence ID" value="UTW12947.1"/>
    <property type="molecule type" value="Genomic_DNA"/>
</dbReference>
<dbReference type="Pfam" id="PF10805">
    <property type="entry name" value="DUF2730"/>
    <property type="match status" value="1"/>
</dbReference>
<feature type="transmembrane region" description="Helical" evidence="1">
    <location>
        <begin position="6"/>
        <end position="24"/>
    </location>
</feature>
<keyword evidence="1" id="KW-0472">Membrane</keyword>
<keyword evidence="1" id="KW-0812">Transmembrane</keyword>
<keyword evidence="1" id="KW-1133">Transmembrane helix</keyword>
<keyword evidence="3" id="KW-1185">Reference proteome</keyword>
<evidence type="ECO:0000256" key="1">
    <source>
        <dbReference type="SAM" id="Phobius"/>
    </source>
</evidence>
<reference evidence="2" key="1">
    <citation type="submission" date="2021-04" db="EMBL/GenBank/DDBJ databases">
        <title>Oceanospirillales bacteria with DddD are important DMSP degraders in coastal seawater.</title>
        <authorList>
            <person name="Liu J."/>
        </authorList>
    </citation>
    <scope>NUCLEOTIDE SEQUENCE</scope>
    <source>
        <strain evidence="2">D13-1</strain>
    </source>
</reference>
<protein>
    <submittedName>
        <fullName evidence="2">DUF2730 family protein</fullName>
    </submittedName>
</protein>
<evidence type="ECO:0000313" key="3">
    <source>
        <dbReference type="Proteomes" id="UP001058461"/>
    </source>
</evidence>
<dbReference type="Proteomes" id="UP001058461">
    <property type="component" value="Chromosome"/>
</dbReference>
<gene>
    <name evidence="2" type="ORF">KDW95_04535</name>
</gene>
<name>A0ABY5HNY0_9GAMM</name>
<proteinExistence type="predicted"/>
<organism evidence="2 3">
    <name type="scientific">Marinobacterium rhizophilum</name>
    <dbReference type="NCBI Taxonomy" id="420402"/>
    <lineage>
        <taxon>Bacteria</taxon>
        <taxon>Pseudomonadati</taxon>
        <taxon>Pseudomonadota</taxon>
        <taxon>Gammaproteobacteria</taxon>
        <taxon>Oceanospirillales</taxon>
        <taxon>Oceanospirillaceae</taxon>
        <taxon>Marinobacterium</taxon>
    </lineage>
</organism>
<accession>A0ABY5HNY0</accession>
<sequence length="98" mass="11480">MDAKFWLDVVQWIVTLGVMIFVWIDRGRSDNRRLIQKLGERQELQEQRLTRAEEGLRHTPTHDDFAKLQAEVSGVQSTLNRVTSTLDRIHDYLMNSKA</sequence>
<dbReference type="RefSeq" id="WP_255855093.1">
    <property type="nucleotide sequence ID" value="NZ_CP073347.1"/>
</dbReference>
<evidence type="ECO:0000313" key="2">
    <source>
        <dbReference type="EMBL" id="UTW12947.1"/>
    </source>
</evidence>
<dbReference type="InterPro" id="IPR020269">
    <property type="entry name" value="Phage_Mu_Releasin"/>
</dbReference>